<dbReference type="OrthoDB" id="760868at2759"/>
<dbReference type="ChiTaRS" id="IPO7">
    <property type="organism name" value="human"/>
</dbReference>
<organism evidence="1">
    <name type="scientific">Homo sapiens</name>
    <name type="common">Human</name>
    <dbReference type="NCBI Taxonomy" id="9606"/>
    <lineage>
        <taxon>Eukaryota</taxon>
        <taxon>Metazoa</taxon>
        <taxon>Chordata</taxon>
        <taxon>Craniata</taxon>
        <taxon>Vertebrata</taxon>
        <taxon>Euteleostomi</taxon>
        <taxon>Mammalia</taxon>
        <taxon>Eutheria</taxon>
        <taxon>Euarchontoglires</taxon>
        <taxon>Primates</taxon>
        <taxon>Haplorrhini</taxon>
        <taxon>Catarrhini</taxon>
        <taxon>Hominidae</taxon>
        <taxon>Homo</taxon>
    </lineage>
</organism>
<protein>
    <submittedName>
        <fullName evidence="1">Alternative protein IPO7</fullName>
    </submittedName>
</protein>
<reference evidence="1" key="1">
    <citation type="journal article" date="2013" name="PLoS ONE">
        <title>Direct detection of alternative open reading frames translation products in human significantly expands the proteome.</title>
        <authorList>
            <person name="Vanderperre B."/>
            <person name="Lucier J.-F."/>
            <person name="Motard J."/>
            <person name="Tremblay G."/>
            <person name="Vanderperre S."/>
            <person name="Wisztorski M."/>
            <person name="Salzet M."/>
            <person name="Boisvert F.-M."/>
            <person name="Roucou X."/>
        </authorList>
    </citation>
    <scope>NUCLEOTIDE SEQUENCE</scope>
</reference>
<dbReference type="EMBL" id="HF583857">
    <property type="protein sequence ID" value="CCQ43354.1"/>
    <property type="molecule type" value="Genomic_DNA"/>
</dbReference>
<evidence type="ECO:0000313" key="1">
    <source>
        <dbReference type="EMBL" id="CCQ43354.1"/>
    </source>
</evidence>
<name>L8E8A9_HUMAN</name>
<gene>
    <name evidence="1" type="primary">IPO7</name>
</gene>
<proteinExistence type="predicted"/>
<accession>L8E8A9</accession>
<dbReference type="AlphaFoldDB" id="L8E8A9"/>
<sequence length="104" mass="12709">MPAMQNMRMTVMMMMKLKMMMKPRNWGVMKMILMKMGKNIWRFWLSRLVKMEMMKIGKKMMLKRLLWKAIPQSLMMKITLLMSIRYLKLSFKLFKIVILCGIRH</sequence>